<organism evidence="2 3">
    <name type="scientific">Lithospermum erythrorhizon</name>
    <name type="common">Purple gromwell</name>
    <name type="synonym">Lithospermum officinale var. erythrorhizon</name>
    <dbReference type="NCBI Taxonomy" id="34254"/>
    <lineage>
        <taxon>Eukaryota</taxon>
        <taxon>Viridiplantae</taxon>
        <taxon>Streptophyta</taxon>
        <taxon>Embryophyta</taxon>
        <taxon>Tracheophyta</taxon>
        <taxon>Spermatophyta</taxon>
        <taxon>Magnoliopsida</taxon>
        <taxon>eudicotyledons</taxon>
        <taxon>Gunneridae</taxon>
        <taxon>Pentapetalae</taxon>
        <taxon>asterids</taxon>
        <taxon>lamiids</taxon>
        <taxon>Boraginales</taxon>
        <taxon>Boraginaceae</taxon>
        <taxon>Boraginoideae</taxon>
        <taxon>Lithospermeae</taxon>
        <taxon>Lithospermum</taxon>
    </lineage>
</organism>
<dbReference type="Proteomes" id="UP001454036">
    <property type="component" value="Unassembled WGS sequence"/>
</dbReference>
<protein>
    <recommendedName>
        <fullName evidence="1">GAG-pre-integrase domain-containing protein</fullName>
    </recommendedName>
</protein>
<evidence type="ECO:0000259" key="1">
    <source>
        <dbReference type="Pfam" id="PF13976"/>
    </source>
</evidence>
<dbReference type="InterPro" id="IPR025724">
    <property type="entry name" value="GAG-pre-integrase_dom"/>
</dbReference>
<proteinExistence type="predicted"/>
<dbReference type="Pfam" id="PF13976">
    <property type="entry name" value="gag_pre-integrs"/>
    <property type="match status" value="1"/>
</dbReference>
<evidence type="ECO:0000313" key="3">
    <source>
        <dbReference type="Proteomes" id="UP001454036"/>
    </source>
</evidence>
<name>A0AAV3RNQ5_LITER</name>
<dbReference type="EMBL" id="BAABME010028595">
    <property type="protein sequence ID" value="GAA0180523.1"/>
    <property type="molecule type" value="Genomic_DNA"/>
</dbReference>
<comment type="caution">
    <text evidence="2">The sequence shown here is derived from an EMBL/GenBank/DDBJ whole genome shotgun (WGS) entry which is preliminary data.</text>
</comment>
<accession>A0AAV3RNQ5</accession>
<sequence length="190" mass="21153">MVGNGAQLPITHTASTTLHNFKLNNVPLVPHLKKNLISIHKLCQDNHFLAEFSPSSFIFKDQKTHKPRLSCSSQGSLYPFHSAVFQVLSSQVVSAVPLSSEIWHNRLGHPSSTVISSLVQKKLISYNLNSSFSCNVCQLGKNVKKYFQSSITTIDSPFALVFSDVWESSILSPSGFKYYVVFIDAHTCYT</sequence>
<keyword evidence="3" id="KW-1185">Reference proteome</keyword>
<evidence type="ECO:0000313" key="2">
    <source>
        <dbReference type="EMBL" id="GAA0180523.1"/>
    </source>
</evidence>
<feature type="domain" description="GAG-pre-integrase" evidence="1">
    <location>
        <begin position="77"/>
        <end position="141"/>
    </location>
</feature>
<gene>
    <name evidence="2" type="ORF">LIER_42258</name>
</gene>
<dbReference type="AlphaFoldDB" id="A0AAV3RNQ5"/>
<reference evidence="2 3" key="1">
    <citation type="submission" date="2024-01" db="EMBL/GenBank/DDBJ databases">
        <title>The complete chloroplast genome sequence of Lithospermum erythrorhizon: insights into the phylogenetic relationship among Boraginaceae species and the maternal lineages of purple gromwells.</title>
        <authorList>
            <person name="Okada T."/>
            <person name="Watanabe K."/>
        </authorList>
    </citation>
    <scope>NUCLEOTIDE SEQUENCE [LARGE SCALE GENOMIC DNA]</scope>
</reference>